<accession>A0A8K0WB72</accession>
<dbReference type="PANTHER" id="PTHR33112:SF9">
    <property type="entry name" value="HETEROKARYON INCOMPATIBILITY DOMAIN-CONTAINING PROTEIN"/>
    <property type="match status" value="1"/>
</dbReference>
<keyword evidence="3" id="KW-1185">Reference proteome</keyword>
<dbReference type="PANTHER" id="PTHR33112">
    <property type="entry name" value="DOMAIN PROTEIN, PUTATIVE-RELATED"/>
    <property type="match status" value="1"/>
</dbReference>
<dbReference type="InterPro" id="IPR010730">
    <property type="entry name" value="HET"/>
</dbReference>
<protein>
    <submittedName>
        <fullName evidence="2">Heterokaryon incompatibility protein-domain-containing protein</fullName>
    </submittedName>
</protein>
<evidence type="ECO:0000313" key="3">
    <source>
        <dbReference type="Proteomes" id="UP000813427"/>
    </source>
</evidence>
<dbReference type="Pfam" id="PF06985">
    <property type="entry name" value="HET"/>
    <property type="match status" value="1"/>
</dbReference>
<sequence>MTDLLPSAVPPPSCTLCKFSYWNTEIGNSDKFYHAQILDKYEDLQRSAHLGCSGCILLHEVWVWCIPDEQLRSSAWLSFNIDTSKMYFHLFKQRVLVFDIEIFTLPEACEKLHERCSEATEFTPLRLFDLQPSGNDYIQLVSVTNARYPCLSHCWGNTRSKHLTKRVNLLANEKGIPLSELPMTFQDAISVTKALGIRYLWVDSFCIIQDDEKDWEAQASLMASIYENAYITLAAGASANDDGGFFAHHEIYMRHGISHPDCAWPVEEVLPLMTRAWVLQERLLAKRYLCFGSQEIFWECQEDVSCSCAIVDGPFNPRDGLPKFERCRPLKYQCSRLNDIPLEDVASLWRELVQRYTCRDLTKPTDKLYALAGLAKRFQVPVHICYVLDSSYLAGLWLKSLRKDLGWCAYGRDTSLGRVRKYPSWTWVAASDAQILWPWLKLHSTFQIKGTSFNEATQRLNQHAYNESCHLLISGLIRSVSIQSRPEPDDFEKAYPLARNCLVLEDSQLLSLRDSSLVSAVDCTPGNKSHEEVDGQRSTMQGTFCADYYFWNTETEFLEALQHVYFLFLGIGKVPDSGWVAGMVLKPRSGQWDEPHCSYQRIVSATIA</sequence>
<evidence type="ECO:0000259" key="1">
    <source>
        <dbReference type="Pfam" id="PF06985"/>
    </source>
</evidence>
<reference evidence="2" key="1">
    <citation type="journal article" date="2021" name="Nat. Commun.">
        <title>Genetic determinants of endophytism in the Arabidopsis root mycobiome.</title>
        <authorList>
            <person name="Mesny F."/>
            <person name="Miyauchi S."/>
            <person name="Thiergart T."/>
            <person name="Pickel B."/>
            <person name="Atanasova L."/>
            <person name="Karlsson M."/>
            <person name="Huettel B."/>
            <person name="Barry K.W."/>
            <person name="Haridas S."/>
            <person name="Chen C."/>
            <person name="Bauer D."/>
            <person name="Andreopoulos W."/>
            <person name="Pangilinan J."/>
            <person name="LaButti K."/>
            <person name="Riley R."/>
            <person name="Lipzen A."/>
            <person name="Clum A."/>
            <person name="Drula E."/>
            <person name="Henrissat B."/>
            <person name="Kohler A."/>
            <person name="Grigoriev I.V."/>
            <person name="Martin F.M."/>
            <person name="Hacquard S."/>
        </authorList>
    </citation>
    <scope>NUCLEOTIDE SEQUENCE</scope>
    <source>
        <strain evidence="2">MPI-SDFR-AT-0068</strain>
    </source>
</reference>
<comment type="caution">
    <text evidence="2">The sequence shown here is derived from an EMBL/GenBank/DDBJ whole genome shotgun (WGS) entry which is preliminary data.</text>
</comment>
<dbReference type="OrthoDB" id="5362512at2759"/>
<dbReference type="AlphaFoldDB" id="A0A8K0WB72"/>
<name>A0A8K0WB72_9HYPO</name>
<dbReference type="Proteomes" id="UP000813427">
    <property type="component" value="Unassembled WGS sequence"/>
</dbReference>
<organism evidence="2 3">
    <name type="scientific">Fusarium tricinctum</name>
    <dbReference type="NCBI Taxonomy" id="61284"/>
    <lineage>
        <taxon>Eukaryota</taxon>
        <taxon>Fungi</taxon>
        <taxon>Dikarya</taxon>
        <taxon>Ascomycota</taxon>
        <taxon>Pezizomycotina</taxon>
        <taxon>Sordariomycetes</taxon>
        <taxon>Hypocreomycetidae</taxon>
        <taxon>Hypocreales</taxon>
        <taxon>Nectriaceae</taxon>
        <taxon>Fusarium</taxon>
        <taxon>Fusarium tricinctum species complex</taxon>
    </lineage>
</organism>
<evidence type="ECO:0000313" key="2">
    <source>
        <dbReference type="EMBL" id="KAH7245077.1"/>
    </source>
</evidence>
<gene>
    <name evidence="2" type="ORF">BKA59DRAFT_492720</name>
</gene>
<proteinExistence type="predicted"/>
<feature type="domain" description="Heterokaryon incompatibility" evidence="1">
    <location>
        <begin position="148"/>
        <end position="281"/>
    </location>
</feature>
<dbReference type="EMBL" id="JAGPXF010000004">
    <property type="protein sequence ID" value="KAH7245077.1"/>
    <property type="molecule type" value="Genomic_DNA"/>
</dbReference>